<accession>A0ABD6E6F3</accession>
<feature type="compositionally biased region" description="Basic residues" evidence="8">
    <location>
        <begin position="834"/>
        <end position="845"/>
    </location>
</feature>
<dbReference type="GO" id="GO:0005524">
    <property type="term" value="F:ATP binding"/>
    <property type="evidence" value="ECO:0007669"/>
    <property type="project" value="UniProtKB-UniRule"/>
</dbReference>
<feature type="compositionally biased region" description="Polar residues" evidence="8">
    <location>
        <begin position="604"/>
        <end position="618"/>
    </location>
</feature>
<dbReference type="SMART" id="SM00220">
    <property type="entry name" value="S_TKc"/>
    <property type="match status" value="1"/>
</dbReference>
<dbReference type="Pfam" id="PF00069">
    <property type="entry name" value="Pkinase"/>
    <property type="match status" value="1"/>
</dbReference>
<dbReference type="PROSITE" id="PS00108">
    <property type="entry name" value="PROTEIN_KINASE_ST"/>
    <property type="match status" value="1"/>
</dbReference>
<feature type="binding site" evidence="7">
    <location>
        <position position="84"/>
    </location>
    <ligand>
        <name>ATP</name>
        <dbReference type="ChEBI" id="CHEBI:30616"/>
    </ligand>
</feature>
<keyword evidence="4 7" id="KW-0547">Nucleotide-binding</keyword>
<dbReference type="PROSITE" id="PS00107">
    <property type="entry name" value="PROTEIN_KINASE_ATP"/>
    <property type="match status" value="1"/>
</dbReference>
<feature type="compositionally biased region" description="Basic and acidic residues" evidence="8">
    <location>
        <begin position="846"/>
        <end position="856"/>
    </location>
</feature>
<feature type="compositionally biased region" description="Basic and acidic residues" evidence="8">
    <location>
        <begin position="899"/>
        <end position="910"/>
    </location>
</feature>
<dbReference type="PROSITE" id="PS50011">
    <property type="entry name" value="PROTEIN_KINASE_DOM"/>
    <property type="match status" value="1"/>
</dbReference>
<dbReference type="InterPro" id="IPR000719">
    <property type="entry name" value="Prot_kinase_dom"/>
</dbReference>
<dbReference type="GO" id="GO:0004674">
    <property type="term" value="F:protein serine/threonine kinase activity"/>
    <property type="evidence" value="ECO:0007669"/>
    <property type="project" value="UniProtKB-KW"/>
</dbReference>
<feature type="compositionally biased region" description="Basic and acidic residues" evidence="8">
    <location>
        <begin position="500"/>
        <end position="538"/>
    </location>
</feature>
<feature type="compositionally biased region" description="Polar residues" evidence="8">
    <location>
        <begin position="801"/>
        <end position="810"/>
    </location>
</feature>
<comment type="cofactor">
    <cofactor evidence="1">
        <name>Mg(2+)</name>
        <dbReference type="ChEBI" id="CHEBI:18420"/>
    </cofactor>
</comment>
<dbReference type="Gene3D" id="3.30.200.20">
    <property type="entry name" value="Phosphorylase Kinase, domain 1"/>
    <property type="match status" value="1"/>
</dbReference>
<keyword evidence="11" id="KW-1185">Reference proteome</keyword>
<protein>
    <recommendedName>
        <fullName evidence="9">Protein kinase domain-containing protein</fullName>
    </recommendedName>
</protein>
<evidence type="ECO:0000256" key="1">
    <source>
        <dbReference type="ARBA" id="ARBA00001946"/>
    </source>
</evidence>
<feature type="compositionally biased region" description="Basic and acidic residues" evidence="8">
    <location>
        <begin position="1045"/>
        <end position="1071"/>
    </location>
</feature>
<keyword evidence="3" id="KW-0808">Transferase</keyword>
<feature type="compositionally biased region" description="Polar residues" evidence="8">
    <location>
        <begin position="979"/>
        <end position="988"/>
    </location>
</feature>
<evidence type="ECO:0000259" key="9">
    <source>
        <dbReference type="PROSITE" id="PS50011"/>
    </source>
</evidence>
<feature type="compositionally biased region" description="Basic and acidic residues" evidence="8">
    <location>
        <begin position="717"/>
        <end position="745"/>
    </location>
</feature>
<dbReference type="InterPro" id="IPR011009">
    <property type="entry name" value="Kinase-like_dom_sf"/>
</dbReference>
<dbReference type="PANTHER" id="PTHR24342:SF20">
    <property type="entry name" value="MYOSIN LIGHT CHAIN KINASE, SMOOTH MUSCLE"/>
    <property type="match status" value="1"/>
</dbReference>
<evidence type="ECO:0000313" key="10">
    <source>
        <dbReference type="EMBL" id="MFH4975250.1"/>
    </source>
</evidence>
<sequence length="1174" mass="131545">MVIVSSLSSEATTSAESEGRIIVDETDYRSERDELPFQIKDVVRIRANEKFSKYYECLDEIGEGKFGKVYRCREKETGLDLAAKRIKIKRDVDRQQVEKEVSIMTELRHPRIAQIYDAFATVENDIILIMEMVSGGELFDRVVDDNYILTEMAVVMIICQLCEAISYIHSKHIVHLDIKPENIMCVSQTGNRIKLIDFGLAQYYDGSSNLLFMAGTPEFVAPEVIKFEPIDFHTDMWSIGVITYILLSGISPFLGDTLGETYCAVEKGDWEFDEEAFEGISEEAKDFISNLIVYDQKKRMLPEQCLNHKWVVGSRAKAANDSILNQPNEGRPLAKDNLKSYLKNKKFRKATWVLVFLMRFKKYGFVSHKEMVGDNRKSDGLTAVFAKKRKENDPSERIEGHNVLNAISEKAITTHKQSTDRNKVNEENIKVETKRKEEKKKTNEGSDKKEKTTESKADERNIKQDSQEKSKSSDRAEHLKTDKNGFAQSSPSISKVTPILEDHVSMKMKAENKTTEINKRKFTNEKSAPEEVAKHEEIIGIQRDVQKKQSKHSPNIKNDLGREKSDLLILQNTVKEVNIKSGLKSENSPPGKPPLPTMGKSRTKNATINTDICESPPSQGEIRRSLKKAQGGESDTTSDASQKCELKTYLSNSKDETEGKVRKSRPKSPRMKIDANEHKISKKTQASDSDETSAARKVGPLNTILSKVKPIKIEEFHSVALENEERRRSLKKTTEPDNGENKDSNIVKSKKSKKVKSADVTQKIGRILQSDSKTECKGEFPLTKQPSSARSSQSSLDHSTQKSTESSRQPSKCSDKRSSDSESSSVSMDATIKTKSRRARISKRISVKEKRKEQKTVRLPSASKKQKSRSNSQSSTSTTGSLSSHTSEVSTNARKLRRKIEISEKFDHQQMSESTAKVDGLNLKVTGAKSHQGSSSSVDIAAEKNTLPLDTICDHVKLDATSVERDEKSGEIKPPGKSRLTSLGVSNDLSKMGEKQCLKVQQNGKTTTESVRRVKQNGVQYGGEDLASNVSHKTAEIKSVPSDIKPTKTGDNVKKSVEKKRPNCENEKTPISDRFSGHASSSDEKFSSEEHNKTTRRKANISSSSHGKTTIQESENNSSTQTLGEIKVSNEKNVANSVTSSTISTGKRSAIRSRDYAPPRVIDMWKEMEKRNQK</sequence>
<evidence type="ECO:0000256" key="6">
    <source>
        <dbReference type="ARBA" id="ARBA00022840"/>
    </source>
</evidence>
<feature type="region of interest" description="Disordered" evidence="8">
    <location>
        <begin position="1018"/>
        <end position="1159"/>
    </location>
</feature>
<evidence type="ECO:0000256" key="4">
    <source>
        <dbReference type="ARBA" id="ARBA00022741"/>
    </source>
</evidence>
<evidence type="ECO:0000313" key="11">
    <source>
        <dbReference type="Proteomes" id="UP001608902"/>
    </source>
</evidence>
<dbReference type="SUPFAM" id="SSF56112">
    <property type="entry name" value="Protein kinase-like (PK-like)"/>
    <property type="match status" value="1"/>
</dbReference>
<dbReference type="EMBL" id="JBGFUD010000795">
    <property type="protein sequence ID" value="MFH4975250.1"/>
    <property type="molecule type" value="Genomic_DNA"/>
</dbReference>
<feature type="compositionally biased region" description="Basic and acidic residues" evidence="8">
    <location>
        <begin position="417"/>
        <end position="483"/>
    </location>
</feature>
<dbReference type="AlphaFoldDB" id="A0ABD6E6F3"/>
<feature type="compositionally biased region" description="Low complexity" evidence="8">
    <location>
        <begin position="787"/>
        <end position="798"/>
    </location>
</feature>
<dbReference type="PANTHER" id="PTHR24342">
    <property type="entry name" value="SERINE/THREONINE-PROTEIN KINASE 17"/>
    <property type="match status" value="1"/>
</dbReference>
<name>A0ABD6E6F3_9BILA</name>
<feature type="compositionally biased region" description="Basic and acidic residues" evidence="8">
    <location>
        <begin position="962"/>
        <end position="971"/>
    </location>
</feature>
<keyword evidence="5" id="KW-0418">Kinase</keyword>
<feature type="region of interest" description="Disordered" evidence="8">
    <location>
        <begin position="962"/>
        <end position="988"/>
    </location>
</feature>
<dbReference type="Gene3D" id="1.10.510.10">
    <property type="entry name" value="Transferase(Phosphotransferase) domain 1"/>
    <property type="match status" value="1"/>
</dbReference>
<keyword evidence="6 7" id="KW-0067">ATP-binding</keyword>
<evidence type="ECO:0000256" key="5">
    <source>
        <dbReference type="ARBA" id="ARBA00022777"/>
    </source>
</evidence>
<comment type="caution">
    <text evidence="10">The sequence shown here is derived from an EMBL/GenBank/DDBJ whole genome shotgun (WGS) entry which is preliminary data.</text>
</comment>
<dbReference type="Proteomes" id="UP001608902">
    <property type="component" value="Unassembled WGS sequence"/>
</dbReference>
<dbReference type="FunFam" id="1.10.510.10:FF:000571">
    <property type="entry name" value="Maternal embryonic leucine zipper kinase"/>
    <property type="match status" value="1"/>
</dbReference>
<evidence type="ECO:0000256" key="8">
    <source>
        <dbReference type="SAM" id="MobiDB-lite"/>
    </source>
</evidence>
<feature type="region of interest" description="Disordered" evidence="8">
    <location>
        <begin position="717"/>
        <end position="919"/>
    </location>
</feature>
<evidence type="ECO:0000256" key="3">
    <source>
        <dbReference type="ARBA" id="ARBA00022679"/>
    </source>
</evidence>
<organism evidence="10 11">
    <name type="scientific">Gnathostoma spinigerum</name>
    <dbReference type="NCBI Taxonomy" id="75299"/>
    <lineage>
        <taxon>Eukaryota</taxon>
        <taxon>Metazoa</taxon>
        <taxon>Ecdysozoa</taxon>
        <taxon>Nematoda</taxon>
        <taxon>Chromadorea</taxon>
        <taxon>Rhabditida</taxon>
        <taxon>Spirurina</taxon>
        <taxon>Gnathostomatomorpha</taxon>
        <taxon>Gnathostomatoidea</taxon>
        <taxon>Gnathostomatidae</taxon>
        <taxon>Gnathostoma</taxon>
    </lineage>
</organism>
<dbReference type="InterPro" id="IPR008271">
    <property type="entry name" value="Ser/Thr_kinase_AS"/>
</dbReference>
<feature type="region of interest" description="Disordered" evidence="8">
    <location>
        <begin position="411"/>
        <end position="703"/>
    </location>
</feature>
<feature type="compositionally biased region" description="Polar residues" evidence="8">
    <location>
        <begin position="486"/>
        <end position="495"/>
    </location>
</feature>
<feature type="compositionally biased region" description="Polar residues" evidence="8">
    <location>
        <begin position="1100"/>
        <end position="1123"/>
    </location>
</feature>
<feature type="compositionally biased region" description="Basic and acidic residues" evidence="8">
    <location>
        <begin position="1081"/>
        <end position="1093"/>
    </location>
</feature>
<dbReference type="InterPro" id="IPR017441">
    <property type="entry name" value="Protein_kinase_ATP_BS"/>
</dbReference>
<evidence type="ECO:0000256" key="2">
    <source>
        <dbReference type="ARBA" id="ARBA00022527"/>
    </source>
</evidence>
<feature type="domain" description="Protein kinase" evidence="9">
    <location>
        <begin position="55"/>
        <end position="311"/>
    </location>
</feature>
<feature type="compositionally biased region" description="Polar residues" evidence="8">
    <location>
        <begin position="1131"/>
        <end position="1147"/>
    </location>
</feature>
<keyword evidence="2" id="KW-0723">Serine/threonine-protein kinase</keyword>
<evidence type="ECO:0000256" key="7">
    <source>
        <dbReference type="PROSITE-ProRule" id="PRU10141"/>
    </source>
</evidence>
<reference evidence="10 11" key="1">
    <citation type="submission" date="2024-08" db="EMBL/GenBank/DDBJ databases">
        <title>Gnathostoma spinigerum genome.</title>
        <authorList>
            <person name="Gonzalez-Bertolin B."/>
            <person name="Monzon S."/>
            <person name="Zaballos A."/>
            <person name="Jimenez P."/>
            <person name="Dekumyoy P."/>
            <person name="Varona S."/>
            <person name="Cuesta I."/>
            <person name="Sumanam S."/>
            <person name="Adisakwattana P."/>
            <person name="Gasser R.B."/>
            <person name="Hernandez-Gonzalez A."/>
            <person name="Young N.D."/>
            <person name="Perteguer M.J."/>
        </authorList>
    </citation>
    <scope>NUCLEOTIDE SEQUENCE [LARGE SCALE GENOMIC DNA]</scope>
    <source>
        <strain evidence="10">AL3</strain>
        <tissue evidence="10">Liver</tissue>
    </source>
</reference>
<proteinExistence type="predicted"/>
<feature type="compositionally biased region" description="Low complexity" evidence="8">
    <location>
        <begin position="869"/>
        <end position="887"/>
    </location>
</feature>
<gene>
    <name evidence="10" type="ORF">AB6A40_001959</name>
</gene>